<dbReference type="Proteomes" id="UP000305753">
    <property type="component" value="Segment"/>
</dbReference>
<name>A0A4P2TEB8_9CAUD</name>
<dbReference type="EMBL" id="MH363700">
    <property type="protein sequence ID" value="AWY10137.1"/>
    <property type="molecule type" value="Genomic_DNA"/>
</dbReference>
<reference evidence="1 2" key="1">
    <citation type="submission" date="2018-05" db="EMBL/GenBank/DDBJ databases">
        <title>Whole genome sequencing of Vibrio phage VP-1.</title>
        <authorList>
            <person name="Nandita M."/>
            <person name="Bhat S.G."/>
        </authorList>
    </citation>
    <scope>NUCLEOTIDE SEQUENCE [LARGE SCALE GENOMIC DNA]</scope>
</reference>
<protein>
    <submittedName>
        <fullName evidence="1">Baseplate wedge subunit</fullName>
    </submittedName>
</protein>
<dbReference type="Pfam" id="PF23786">
    <property type="entry name" value="Baseplate_wedge"/>
    <property type="match status" value="1"/>
</dbReference>
<proteinExistence type="predicted"/>
<evidence type="ECO:0000313" key="1">
    <source>
        <dbReference type="EMBL" id="AWY10137.1"/>
    </source>
</evidence>
<sequence length="265" mass="30991">MNLDGAPVVQDIVPGHYLAEYPKFVTFMEIYFRYMYGKMTPAELEHRLTDATWWKGNKIPPVEGTDEYYEFILALTNLKEQKRPGEAARRLQKDLLLVREKEEARDGNNAQLVDKDGRPIMLFASQSKETDVWVDNMGLEYNTYDNGQIGFGQADTRRVIKLMRHFHRLRGSNHLMRLFFGIFFGMENVTVDYPRSRISTLDNNFVPDGNNNLRDDRKYSEFSYVIKVKRTAANKVTEQEKDTVAWLYKKLFHPAGFEAFFEITT</sequence>
<organism evidence="1 2">
    <name type="scientific">Vibrio phage VP-1</name>
    <dbReference type="NCBI Taxonomy" id="2234088"/>
    <lineage>
        <taxon>Viruses</taxon>
        <taxon>Duplodnaviria</taxon>
        <taxon>Heunggongvirae</taxon>
        <taxon>Uroviricota</taxon>
        <taxon>Caudoviricetes</taxon>
        <taxon>Pantevenvirales</taxon>
        <taxon>Ackermannviridae</taxon>
        <taxon>Vapseptimavirus</taxon>
        <taxon>Vapseptimavirus VAP7</taxon>
    </lineage>
</organism>
<evidence type="ECO:0000313" key="2">
    <source>
        <dbReference type="Proteomes" id="UP000305753"/>
    </source>
</evidence>
<dbReference type="InterPro" id="IPR057083">
    <property type="entry name" value="Baseplate_wedge"/>
</dbReference>
<accession>A0A4P2TEB8</accession>